<dbReference type="AlphaFoldDB" id="A0A0E9SVD8"/>
<reference evidence="1" key="1">
    <citation type="submission" date="2014-11" db="EMBL/GenBank/DDBJ databases">
        <authorList>
            <person name="Amaro Gonzalez C."/>
        </authorList>
    </citation>
    <scope>NUCLEOTIDE SEQUENCE</scope>
</reference>
<accession>A0A0E9SVD8</accession>
<organism evidence="1">
    <name type="scientific">Anguilla anguilla</name>
    <name type="common">European freshwater eel</name>
    <name type="synonym">Muraena anguilla</name>
    <dbReference type="NCBI Taxonomy" id="7936"/>
    <lineage>
        <taxon>Eukaryota</taxon>
        <taxon>Metazoa</taxon>
        <taxon>Chordata</taxon>
        <taxon>Craniata</taxon>
        <taxon>Vertebrata</taxon>
        <taxon>Euteleostomi</taxon>
        <taxon>Actinopterygii</taxon>
        <taxon>Neopterygii</taxon>
        <taxon>Teleostei</taxon>
        <taxon>Anguilliformes</taxon>
        <taxon>Anguillidae</taxon>
        <taxon>Anguilla</taxon>
    </lineage>
</organism>
<dbReference type="EMBL" id="GBXM01063952">
    <property type="protein sequence ID" value="JAH44625.1"/>
    <property type="molecule type" value="Transcribed_RNA"/>
</dbReference>
<protein>
    <submittedName>
        <fullName evidence="1">Uncharacterized protein</fullName>
    </submittedName>
</protein>
<evidence type="ECO:0000313" key="1">
    <source>
        <dbReference type="EMBL" id="JAH44625.1"/>
    </source>
</evidence>
<reference evidence="1" key="2">
    <citation type="journal article" date="2015" name="Fish Shellfish Immunol.">
        <title>Early steps in the European eel (Anguilla anguilla)-Vibrio vulnificus interaction in the gills: Role of the RtxA13 toxin.</title>
        <authorList>
            <person name="Callol A."/>
            <person name="Pajuelo D."/>
            <person name="Ebbesson L."/>
            <person name="Teles M."/>
            <person name="MacKenzie S."/>
            <person name="Amaro C."/>
        </authorList>
    </citation>
    <scope>NUCLEOTIDE SEQUENCE</scope>
</reference>
<sequence>MSVCAGSSVSHPEFTGTLIRQAGPWSRRLLDLTSEYKSILE</sequence>
<name>A0A0E9SVD8_ANGAN</name>
<proteinExistence type="predicted"/>